<feature type="domain" description="HTH tetR-type" evidence="3">
    <location>
        <begin position="15"/>
        <end position="75"/>
    </location>
</feature>
<gene>
    <name evidence="4" type="ORF">IAA97_02360</name>
</gene>
<dbReference type="GO" id="GO:0003677">
    <property type="term" value="F:DNA binding"/>
    <property type="evidence" value="ECO:0007669"/>
    <property type="project" value="UniProtKB-UniRule"/>
</dbReference>
<name>A0A9D9DZQ5_9SPIO</name>
<dbReference type="SUPFAM" id="SSF46689">
    <property type="entry name" value="Homeodomain-like"/>
    <property type="match status" value="1"/>
</dbReference>
<keyword evidence="1 2" id="KW-0238">DNA-binding</keyword>
<evidence type="ECO:0000256" key="1">
    <source>
        <dbReference type="ARBA" id="ARBA00023125"/>
    </source>
</evidence>
<dbReference type="InterPro" id="IPR009057">
    <property type="entry name" value="Homeodomain-like_sf"/>
</dbReference>
<dbReference type="InterPro" id="IPR001647">
    <property type="entry name" value="HTH_TetR"/>
</dbReference>
<dbReference type="PROSITE" id="PS50977">
    <property type="entry name" value="HTH_TETR_2"/>
    <property type="match status" value="1"/>
</dbReference>
<dbReference type="AlphaFoldDB" id="A0A9D9DZQ5"/>
<accession>A0A9D9DZQ5</accession>
<evidence type="ECO:0000313" key="4">
    <source>
        <dbReference type="EMBL" id="MBO8435808.1"/>
    </source>
</evidence>
<dbReference type="EMBL" id="JADIMT010000033">
    <property type="protein sequence ID" value="MBO8435808.1"/>
    <property type="molecule type" value="Genomic_DNA"/>
</dbReference>
<dbReference type="PANTHER" id="PTHR43479:SF7">
    <property type="entry name" value="TETR-FAMILY TRANSCRIPTIONAL REGULATOR"/>
    <property type="match status" value="1"/>
</dbReference>
<dbReference type="Gene3D" id="1.10.357.10">
    <property type="entry name" value="Tetracycline Repressor, domain 2"/>
    <property type="match status" value="1"/>
</dbReference>
<evidence type="ECO:0000313" key="5">
    <source>
        <dbReference type="Proteomes" id="UP000823615"/>
    </source>
</evidence>
<dbReference type="Proteomes" id="UP000823615">
    <property type="component" value="Unassembled WGS sequence"/>
</dbReference>
<comment type="caution">
    <text evidence="4">The sequence shown here is derived from an EMBL/GenBank/DDBJ whole genome shotgun (WGS) entry which is preliminary data.</text>
</comment>
<dbReference type="Pfam" id="PF00440">
    <property type="entry name" value="TetR_N"/>
    <property type="match status" value="1"/>
</dbReference>
<proteinExistence type="predicted"/>
<evidence type="ECO:0000259" key="3">
    <source>
        <dbReference type="PROSITE" id="PS50977"/>
    </source>
</evidence>
<dbReference type="InterPro" id="IPR050624">
    <property type="entry name" value="HTH-type_Tx_Regulator"/>
</dbReference>
<organism evidence="4 5">
    <name type="scientific">Candidatus Ornithospirochaeta stercoripullorum</name>
    <dbReference type="NCBI Taxonomy" id="2840899"/>
    <lineage>
        <taxon>Bacteria</taxon>
        <taxon>Pseudomonadati</taxon>
        <taxon>Spirochaetota</taxon>
        <taxon>Spirochaetia</taxon>
        <taxon>Spirochaetales</taxon>
        <taxon>Spirochaetaceae</taxon>
        <taxon>Spirochaetaceae incertae sedis</taxon>
        <taxon>Candidatus Ornithospirochaeta</taxon>
    </lineage>
</organism>
<feature type="DNA-binding region" description="H-T-H motif" evidence="2">
    <location>
        <begin position="38"/>
        <end position="57"/>
    </location>
</feature>
<reference evidence="4" key="2">
    <citation type="journal article" date="2021" name="PeerJ">
        <title>Extensive microbial diversity within the chicken gut microbiome revealed by metagenomics and culture.</title>
        <authorList>
            <person name="Gilroy R."/>
            <person name="Ravi A."/>
            <person name="Getino M."/>
            <person name="Pursley I."/>
            <person name="Horton D.L."/>
            <person name="Alikhan N.F."/>
            <person name="Baker D."/>
            <person name="Gharbi K."/>
            <person name="Hall N."/>
            <person name="Watson M."/>
            <person name="Adriaenssens E.M."/>
            <person name="Foster-Nyarko E."/>
            <person name="Jarju S."/>
            <person name="Secka A."/>
            <person name="Antonio M."/>
            <person name="Oren A."/>
            <person name="Chaudhuri R.R."/>
            <person name="La Ragione R."/>
            <person name="Hildebrand F."/>
            <person name="Pallen M.J."/>
        </authorList>
    </citation>
    <scope>NUCLEOTIDE SEQUENCE</scope>
    <source>
        <strain evidence="4">7293</strain>
    </source>
</reference>
<sequence length="202" mass="23190">MEEKKRTKAEYRSSLRSKRLIREALITMMREKPFDKITITDIVKAADINRGTFYAHFKDTEEVLESIRNLAIDELKAAFNGMTPDVILANPRPLFEALTELVKKDKEYYRLIFDVESFKQAVLDTRFQLIDYFMNATAVQNMASSQQNRAKISGIFDFLITGIIGTFSDVLKDNISLPYDYLPELLTAMTGGAIRQVSELIR</sequence>
<evidence type="ECO:0000256" key="2">
    <source>
        <dbReference type="PROSITE-ProRule" id="PRU00335"/>
    </source>
</evidence>
<dbReference type="PANTHER" id="PTHR43479">
    <property type="entry name" value="ACREF/ENVCD OPERON REPRESSOR-RELATED"/>
    <property type="match status" value="1"/>
</dbReference>
<reference evidence="4" key="1">
    <citation type="submission" date="2020-10" db="EMBL/GenBank/DDBJ databases">
        <authorList>
            <person name="Gilroy R."/>
        </authorList>
    </citation>
    <scope>NUCLEOTIDE SEQUENCE</scope>
    <source>
        <strain evidence="4">7293</strain>
    </source>
</reference>
<protein>
    <submittedName>
        <fullName evidence="4">TetR family transcriptional regulator</fullName>
    </submittedName>
</protein>